<dbReference type="EMBL" id="UZAI01004239">
    <property type="protein sequence ID" value="VDO85065.1"/>
    <property type="molecule type" value="Genomic_DNA"/>
</dbReference>
<accession>A0A3P8CK48</accession>
<protein>
    <submittedName>
        <fullName evidence="1">Uncharacterized protein</fullName>
    </submittedName>
</protein>
<gene>
    <name evidence="1" type="ORF">SMRZ_LOCUS9166</name>
</gene>
<sequence length="69" mass="8137">MIPYHVVNPMHVIESIHLYHPDNLILNLYEVVHFVDDITEFYALLIVQDILNFDLNLQLGCVIFERITV</sequence>
<organism evidence="1 2">
    <name type="scientific">Schistosoma margrebowiei</name>
    <dbReference type="NCBI Taxonomy" id="48269"/>
    <lineage>
        <taxon>Eukaryota</taxon>
        <taxon>Metazoa</taxon>
        <taxon>Spiralia</taxon>
        <taxon>Lophotrochozoa</taxon>
        <taxon>Platyhelminthes</taxon>
        <taxon>Trematoda</taxon>
        <taxon>Digenea</taxon>
        <taxon>Strigeidida</taxon>
        <taxon>Schistosomatoidea</taxon>
        <taxon>Schistosomatidae</taxon>
        <taxon>Schistosoma</taxon>
    </lineage>
</organism>
<name>A0A3P8CK48_9TREM</name>
<reference evidence="1 2" key="1">
    <citation type="submission" date="2018-11" db="EMBL/GenBank/DDBJ databases">
        <authorList>
            <consortium name="Pathogen Informatics"/>
        </authorList>
    </citation>
    <scope>NUCLEOTIDE SEQUENCE [LARGE SCALE GENOMIC DNA]</scope>
    <source>
        <strain evidence="1 2">Zambia</strain>
    </source>
</reference>
<dbReference type="AlphaFoldDB" id="A0A3P8CK48"/>
<dbReference type="Proteomes" id="UP000277204">
    <property type="component" value="Unassembled WGS sequence"/>
</dbReference>
<keyword evidence="2" id="KW-1185">Reference proteome</keyword>
<evidence type="ECO:0000313" key="1">
    <source>
        <dbReference type="EMBL" id="VDO85065.1"/>
    </source>
</evidence>
<evidence type="ECO:0000313" key="2">
    <source>
        <dbReference type="Proteomes" id="UP000277204"/>
    </source>
</evidence>
<proteinExistence type="predicted"/>